<gene>
    <name evidence="1" type="ORF">Q4610_17795</name>
</gene>
<name>A0ABT8ZS25_9SPHN</name>
<dbReference type="RefSeq" id="WP_304537283.1">
    <property type="nucleotide sequence ID" value="NZ_JAUQOM010000012.1"/>
</dbReference>
<reference evidence="1" key="1">
    <citation type="submission" date="2023-07" db="EMBL/GenBank/DDBJ databases">
        <title>Bacterial whole genome sequence for Sphingobium sp. HBC34.</title>
        <authorList>
            <person name="Le V."/>
            <person name="Ko S.-R."/>
            <person name="Ahn C.-Y."/>
            <person name="Oh H.-M."/>
        </authorList>
    </citation>
    <scope>NUCLEOTIDE SEQUENCE</scope>
    <source>
        <strain evidence="1">HBC34</strain>
    </source>
</reference>
<sequence>MSNNYTKASFILSVRPEEAELLQLAKDASDMLENHDDDALGRQEAFDQLGPAFAAAFPPTADDPFGGFLALFDDADFPVFDCRIDVDDTPNEAGGISAFFHGDQVGIDAVALLIFATCKSALPCGFEYALDCDRLRPGEFGGGYAAITAAGVTFGNSARQLERALERDTEEGTDGFVLTTRHPEYGLSFWNNETGFGRLRDATVFTEAEAATFDKPIADDEPEWLAMPAPLT</sequence>
<protein>
    <submittedName>
        <fullName evidence="1">Uncharacterized protein</fullName>
    </submittedName>
</protein>
<evidence type="ECO:0000313" key="2">
    <source>
        <dbReference type="Proteomes" id="UP001176471"/>
    </source>
</evidence>
<evidence type="ECO:0000313" key="1">
    <source>
        <dbReference type="EMBL" id="MDO7836903.1"/>
    </source>
</evidence>
<keyword evidence="2" id="KW-1185">Reference proteome</keyword>
<dbReference type="Proteomes" id="UP001176471">
    <property type="component" value="Unassembled WGS sequence"/>
</dbReference>
<accession>A0ABT8ZS25</accession>
<organism evidence="1 2">
    <name type="scientific">Sphingobium cyanobacteriorum</name>
    <dbReference type="NCBI Taxonomy" id="3063954"/>
    <lineage>
        <taxon>Bacteria</taxon>
        <taxon>Pseudomonadati</taxon>
        <taxon>Pseudomonadota</taxon>
        <taxon>Alphaproteobacteria</taxon>
        <taxon>Sphingomonadales</taxon>
        <taxon>Sphingomonadaceae</taxon>
        <taxon>Sphingobium</taxon>
    </lineage>
</organism>
<proteinExistence type="predicted"/>
<comment type="caution">
    <text evidence="1">The sequence shown here is derived from an EMBL/GenBank/DDBJ whole genome shotgun (WGS) entry which is preliminary data.</text>
</comment>
<dbReference type="EMBL" id="JAUQOM010000012">
    <property type="protein sequence ID" value="MDO7836903.1"/>
    <property type="molecule type" value="Genomic_DNA"/>
</dbReference>